<evidence type="ECO:0000256" key="1">
    <source>
        <dbReference type="ARBA" id="ARBA00006538"/>
    </source>
</evidence>
<dbReference type="GO" id="GO:0047617">
    <property type="term" value="F:fatty acyl-CoA hydrolase activity"/>
    <property type="evidence" value="ECO:0007669"/>
    <property type="project" value="InterPro"/>
</dbReference>
<comment type="similarity">
    <text evidence="1">Belongs to the C/M/P thioester hydrolase family.</text>
</comment>
<dbReference type="InterPro" id="IPR025652">
    <property type="entry name" value="TesB_C"/>
</dbReference>
<sequence length="201" mass="22972">MIVVPIVYQVYRVRDGKSFATLRVDAIQKGNVVFTLVASFQVRLTVNFDRTYRNKVATANFVPWPVEIRFCEPNNAATQTKSVPSLRYWFKAKGKLSDEQALHRCVAAYSSDLIFNTVSLNPHRKKDFKTTRASLDHSMWFHRPLRADDWILFVIHSPSAFDACGFVSGQMFNRKGELLVSLTQEAVLRPARKPPALRPNL</sequence>
<protein>
    <recommendedName>
        <fullName evidence="7">Acyl-coenzyme A thioesterase 8</fullName>
    </recommendedName>
</protein>
<reference evidence="5 6" key="1">
    <citation type="journal article" date="2014" name="Nat. Genet.">
        <title>Genome sequence of the hot pepper provides insights into the evolution of pungency in Capsicum species.</title>
        <authorList>
            <person name="Kim S."/>
            <person name="Park M."/>
            <person name="Yeom S.I."/>
            <person name="Kim Y.M."/>
            <person name="Lee J.M."/>
            <person name="Lee H.A."/>
            <person name="Seo E."/>
            <person name="Choi J."/>
            <person name="Cheong K."/>
            <person name="Kim K.T."/>
            <person name="Jung K."/>
            <person name="Lee G.W."/>
            <person name="Oh S.K."/>
            <person name="Bae C."/>
            <person name="Kim S.B."/>
            <person name="Lee H.Y."/>
            <person name="Kim S.Y."/>
            <person name="Kim M.S."/>
            <person name="Kang B.C."/>
            <person name="Jo Y.D."/>
            <person name="Yang H.B."/>
            <person name="Jeong H.J."/>
            <person name="Kang W.H."/>
            <person name="Kwon J.K."/>
            <person name="Shin C."/>
            <person name="Lim J.Y."/>
            <person name="Park J.H."/>
            <person name="Huh J.H."/>
            <person name="Kim J.S."/>
            <person name="Kim B.D."/>
            <person name="Cohen O."/>
            <person name="Paran I."/>
            <person name="Suh M.C."/>
            <person name="Lee S.B."/>
            <person name="Kim Y.K."/>
            <person name="Shin Y."/>
            <person name="Noh S.J."/>
            <person name="Park J."/>
            <person name="Seo Y.S."/>
            <person name="Kwon S.Y."/>
            <person name="Kim H.A."/>
            <person name="Park J.M."/>
            <person name="Kim H.J."/>
            <person name="Choi S.B."/>
            <person name="Bosland P.W."/>
            <person name="Reeves G."/>
            <person name="Jo S.H."/>
            <person name="Lee B.W."/>
            <person name="Cho H.T."/>
            <person name="Choi H.S."/>
            <person name="Lee M.S."/>
            <person name="Yu Y."/>
            <person name="Do Choi Y."/>
            <person name="Park B.S."/>
            <person name="van Deynze A."/>
            <person name="Ashrafi H."/>
            <person name="Hill T."/>
            <person name="Kim W.T."/>
            <person name="Pai H.S."/>
            <person name="Ahn H.K."/>
            <person name="Yeam I."/>
            <person name="Giovannoni J.J."/>
            <person name="Rose J.K."/>
            <person name="Sorensen I."/>
            <person name="Lee S.J."/>
            <person name="Kim R.W."/>
            <person name="Choi I.Y."/>
            <person name="Choi B.S."/>
            <person name="Lim J.S."/>
            <person name="Lee Y.H."/>
            <person name="Choi D."/>
        </authorList>
    </citation>
    <scope>NUCLEOTIDE SEQUENCE [LARGE SCALE GENOMIC DNA]</scope>
    <source>
        <strain evidence="6">cv. CM334</strain>
    </source>
</reference>
<evidence type="ECO:0000313" key="5">
    <source>
        <dbReference type="EMBL" id="PHT74506.1"/>
    </source>
</evidence>
<keyword evidence="6" id="KW-1185">Reference proteome</keyword>
<dbReference type="Pfam" id="PF13622">
    <property type="entry name" value="4HBT_3"/>
    <property type="match status" value="1"/>
</dbReference>
<dbReference type="InterPro" id="IPR042171">
    <property type="entry name" value="Acyl-CoA_hotdog"/>
</dbReference>
<feature type="domain" description="Acyl-CoA thioesterase 2 C-terminal" evidence="3">
    <location>
        <begin position="81"/>
        <end position="185"/>
    </location>
</feature>
<evidence type="ECO:0008006" key="7">
    <source>
        <dbReference type="Google" id="ProtNLM"/>
    </source>
</evidence>
<reference evidence="5 6" key="2">
    <citation type="journal article" date="2017" name="Genome Biol.">
        <title>New reference genome sequences of hot pepper reveal the massive evolution of plant disease-resistance genes by retroduplication.</title>
        <authorList>
            <person name="Kim S."/>
            <person name="Park J."/>
            <person name="Yeom S.I."/>
            <person name="Kim Y.M."/>
            <person name="Seo E."/>
            <person name="Kim K.T."/>
            <person name="Kim M.S."/>
            <person name="Lee J.M."/>
            <person name="Cheong K."/>
            <person name="Shin H.S."/>
            <person name="Kim S.B."/>
            <person name="Han K."/>
            <person name="Lee J."/>
            <person name="Park M."/>
            <person name="Lee H.A."/>
            <person name="Lee H.Y."/>
            <person name="Lee Y."/>
            <person name="Oh S."/>
            <person name="Lee J.H."/>
            <person name="Choi E."/>
            <person name="Choi E."/>
            <person name="Lee S.E."/>
            <person name="Jeon J."/>
            <person name="Kim H."/>
            <person name="Choi G."/>
            <person name="Song H."/>
            <person name="Lee J."/>
            <person name="Lee S.C."/>
            <person name="Kwon J.K."/>
            <person name="Lee H.Y."/>
            <person name="Koo N."/>
            <person name="Hong Y."/>
            <person name="Kim R.W."/>
            <person name="Kang W.H."/>
            <person name="Huh J.H."/>
            <person name="Kang B.C."/>
            <person name="Yang T.J."/>
            <person name="Lee Y.H."/>
            <person name="Bennetzen J.L."/>
            <person name="Choi D."/>
        </authorList>
    </citation>
    <scope>NUCLEOTIDE SEQUENCE [LARGE SCALE GENOMIC DNA]</scope>
    <source>
        <strain evidence="6">cv. CM334</strain>
    </source>
</reference>
<proteinExistence type="inferred from homology"/>
<organism evidence="5 6">
    <name type="scientific">Capsicum annuum</name>
    <name type="common">Capsicum pepper</name>
    <dbReference type="NCBI Taxonomy" id="4072"/>
    <lineage>
        <taxon>Eukaryota</taxon>
        <taxon>Viridiplantae</taxon>
        <taxon>Streptophyta</taxon>
        <taxon>Embryophyta</taxon>
        <taxon>Tracheophyta</taxon>
        <taxon>Spermatophyta</taxon>
        <taxon>Magnoliopsida</taxon>
        <taxon>eudicotyledons</taxon>
        <taxon>Gunneridae</taxon>
        <taxon>Pentapetalae</taxon>
        <taxon>asterids</taxon>
        <taxon>lamiids</taxon>
        <taxon>Solanales</taxon>
        <taxon>Solanaceae</taxon>
        <taxon>Solanoideae</taxon>
        <taxon>Capsiceae</taxon>
        <taxon>Capsicum</taxon>
    </lineage>
</organism>
<dbReference type="EMBL" id="AYRZ02000008">
    <property type="protein sequence ID" value="PHT74506.1"/>
    <property type="molecule type" value="Genomic_DNA"/>
</dbReference>
<name>A0A2G2YXN2_CAPAN</name>
<feature type="domain" description="Acyl-CoA thioesterase-like N-terminal HotDog" evidence="4">
    <location>
        <begin position="5"/>
        <end position="41"/>
    </location>
</feature>
<gene>
    <name evidence="5" type="ORF">T459_21783</name>
</gene>
<dbReference type="Pfam" id="PF02551">
    <property type="entry name" value="Acyl_CoA_thio"/>
    <property type="match status" value="1"/>
</dbReference>
<dbReference type="AlphaFoldDB" id="A0A2G2YXN2"/>
<accession>A0A2G2YXN2</accession>
<dbReference type="PANTHER" id="PTHR11066:SF34">
    <property type="entry name" value="ACYL-COENZYME A THIOESTERASE 8"/>
    <property type="match status" value="1"/>
</dbReference>
<evidence type="ECO:0000259" key="3">
    <source>
        <dbReference type="Pfam" id="PF02551"/>
    </source>
</evidence>
<dbReference type="Proteomes" id="UP000222542">
    <property type="component" value="Unassembled WGS sequence"/>
</dbReference>
<dbReference type="SUPFAM" id="SSF54637">
    <property type="entry name" value="Thioesterase/thiol ester dehydrase-isomerase"/>
    <property type="match status" value="2"/>
</dbReference>
<keyword evidence="2" id="KW-0378">Hydrolase</keyword>
<dbReference type="PANTHER" id="PTHR11066">
    <property type="entry name" value="ACYL-COA THIOESTERASE"/>
    <property type="match status" value="1"/>
</dbReference>
<evidence type="ECO:0000313" key="6">
    <source>
        <dbReference type="Proteomes" id="UP000222542"/>
    </source>
</evidence>
<evidence type="ECO:0000256" key="2">
    <source>
        <dbReference type="ARBA" id="ARBA00022801"/>
    </source>
</evidence>
<dbReference type="GO" id="GO:0006637">
    <property type="term" value="P:acyl-CoA metabolic process"/>
    <property type="evidence" value="ECO:0007669"/>
    <property type="project" value="InterPro"/>
</dbReference>
<comment type="caution">
    <text evidence="5">The sequence shown here is derived from an EMBL/GenBank/DDBJ whole genome shotgun (WGS) entry which is preliminary data.</text>
</comment>
<dbReference type="OMA" id="WHRYEVH"/>
<evidence type="ECO:0000259" key="4">
    <source>
        <dbReference type="Pfam" id="PF13622"/>
    </source>
</evidence>
<dbReference type="Gene3D" id="2.40.160.210">
    <property type="entry name" value="Acyl-CoA thioesterase, double hotdog domain"/>
    <property type="match status" value="1"/>
</dbReference>
<dbReference type="InterPro" id="IPR049449">
    <property type="entry name" value="TesB_ACOT8-like_N"/>
</dbReference>
<dbReference type="CDD" id="cd03444">
    <property type="entry name" value="Thioesterase_II_repeat1"/>
    <property type="match status" value="1"/>
</dbReference>
<dbReference type="InterPro" id="IPR029069">
    <property type="entry name" value="HotDog_dom_sf"/>
</dbReference>
<dbReference type="Gene3D" id="3.10.129.10">
    <property type="entry name" value="Hotdog Thioesterase"/>
    <property type="match status" value="1"/>
</dbReference>
<dbReference type="InterPro" id="IPR003703">
    <property type="entry name" value="Acyl_CoA_thio"/>
</dbReference>
<dbReference type="Gramene" id="PHT74506">
    <property type="protein sequence ID" value="PHT74506"/>
    <property type="gene ID" value="T459_21783"/>
</dbReference>